<name>D4B7J6_9ENTR</name>
<evidence type="ECO:0000313" key="1">
    <source>
        <dbReference type="EMBL" id="EFE10126.1"/>
    </source>
</evidence>
<sequence length="76" mass="8846">MVAGSNKENIMNLTPDKPTARDLLDRCRILTHSMLEIDEHGPNYVLLLILADQLHLLYEAFKEAEELEMRREKLPE</sequence>
<comment type="caution">
    <text evidence="1">The sequence shown here is derived from an EMBL/GenBank/DDBJ whole genome shotgun (WGS) entry which is preliminary data.</text>
</comment>
<evidence type="ECO:0000313" key="2">
    <source>
        <dbReference type="Proteomes" id="UP000003880"/>
    </source>
</evidence>
<dbReference type="AlphaFoldDB" id="D4B7J6"/>
<gene>
    <name evidence="1" type="ORF">CIT292_06293</name>
</gene>
<dbReference type="EMBL" id="ABWL02000002">
    <property type="protein sequence ID" value="EFE10126.1"/>
    <property type="molecule type" value="Genomic_DNA"/>
</dbReference>
<protein>
    <submittedName>
        <fullName evidence="1">Uncharacterized protein</fullName>
    </submittedName>
</protein>
<dbReference type="HOGENOM" id="CLU_2805836_0_0_6"/>
<organism evidence="1 2">
    <name type="scientific">Citrobacter youngae ATCC 29220</name>
    <dbReference type="NCBI Taxonomy" id="500640"/>
    <lineage>
        <taxon>Bacteria</taxon>
        <taxon>Pseudomonadati</taxon>
        <taxon>Pseudomonadota</taxon>
        <taxon>Gammaproteobacteria</taxon>
        <taxon>Enterobacterales</taxon>
        <taxon>Enterobacteriaceae</taxon>
        <taxon>Citrobacter</taxon>
        <taxon>Citrobacter freundii complex</taxon>
    </lineage>
</organism>
<dbReference type="eggNOG" id="ENOG502ZNB6">
    <property type="taxonomic scope" value="Bacteria"/>
</dbReference>
<accession>D4B7J6</accession>
<dbReference type="Proteomes" id="UP000003880">
    <property type="component" value="Unassembled WGS sequence"/>
</dbReference>
<proteinExistence type="predicted"/>
<reference evidence="1 2" key="1">
    <citation type="submission" date="2010-02" db="EMBL/GenBank/DDBJ databases">
        <authorList>
            <person name="Weinstock G."/>
            <person name="Sodergren E."/>
            <person name="Clifton S."/>
            <person name="Fulton L."/>
            <person name="Fulton B."/>
            <person name="Courtney L."/>
            <person name="Fronick C."/>
            <person name="Harrison M."/>
            <person name="Strong C."/>
            <person name="Farmer C."/>
            <person name="Delahaunty K."/>
            <person name="Markovic C."/>
            <person name="Hall O."/>
            <person name="Minx P."/>
            <person name="Tomlinson C."/>
            <person name="Mitreva M."/>
            <person name="Nelson J."/>
            <person name="Hou S."/>
            <person name="Wollam A."/>
            <person name="Pepin K.H."/>
            <person name="Johnson M."/>
            <person name="Bhonagiri V."/>
            <person name="Zhang X."/>
            <person name="Suruliraj S."/>
            <person name="Warren W."/>
            <person name="Chinwalla A."/>
            <person name="Mardis E.R."/>
            <person name="Wilson R.K."/>
        </authorList>
    </citation>
    <scope>NUCLEOTIDE SEQUENCE [LARGE SCALE GENOMIC DNA]</scope>
    <source>
        <strain evidence="1 2">ATCC 29220</strain>
    </source>
</reference>